<dbReference type="Proteomes" id="UP001185331">
    <property type="component" value="Unassembled WGS sequence"/>
</dbReference>
<evidence type="ECO:0000313" key="2">
    <source>
        <dbReference type="Proteomes" id="UP001185331"/>
    </source>
</evidence>
<dbReference type="RefSeq" id="WP_309869628.1">
    <property type="nucleotide sequence ID" value="NZ_JAVDQK010000010.1"/>
</dbReference>
<organism evidence="1 2">
    <name type="scientific">Deinococcus soli</name>
    <name type="common">ex Cha et al. 2016</name>
    <dbReference type="NCBI Taxonomy" id="1309411"/>
    <lineage>
        <taxon>Bacteria</taxon>
        <taxon>Thermotogati</taxon>
        <taxon>Deinococcota</taxon>
        <taxon>Deinococci</taxon>
        <taxon>Deinococcales</taxon>
        <taxon>Deinococcaceae</taxon>
        <taxon>Deinococcus</taxon>
    </lineage>
</organism>
<accession>A0AAE3XFD5</accession>
<protein>
    <submittedName>
        <fullName evidence="1">Uncharacterized protein</fullName>
    </submittedName>
</protein>
<dbReference type="AlphaFoldDB" id="A0AAE3XFD5"/>
<name>A0AAE3XFD5_9DEIO</name>
<dbReference type="EMBL" id="JAVDQK010000010">
    <property type="protein sequence ID" value="MDR6220021.1"/>
    <property type="molecule type" value="Genomic_DNA"/>
</dbReference>
<proteinExistence type="predicted"/>
<evidence type="ECO:0000313" key="1">
    <source>
        <dbReference type="EMBL" id="MDR6220021.1"/>
    </source>
</evidence>
<comment type="caution">
    <text evidence="1">The sequence shown here is derived from an EMBL/GenBank/DDBJ whole genome shotgun (WGS) entry which is preliminary data.</text>
</comment>
<gene>
    <name evidence="1" type="ORF">J2Y00_003632</name>
</gene>
<sequence length="45" mass="4957">MNRRFNLRAVTLSLIVASWISLFAFLSFTVPSTIQASTPAWSGTP</sequence>
<reference evidence="1" key="1">
    <citation type="submission" date="2023-07" db="EMBL/GenBank/DDBJ databases">
        <title>Sorghum-associated microbial communities from plants grown in Nebraska, USA.</title>
        <authorList>
            <person name="Schachtman D."/>
        </authorList>
    </citation>
    <scope>NUCLEOTIDE SEQUENCE</scope>
    <source>
        <strain evidence="1">BE330</strain>
    </source>
</reference>